<dbReference type="Proteomes" id="UP000014760">
    <property type="component" value="Unassembled WGS sequence"/>
</dbReference>
<gene>
    <name evidence="5" type="ORF">CAPTEDRAFT_216182</name>
</gene>
<name>R7VCQ1_CAPTE</name>
<dbReference type="PANTHER" id="PTHR24171">
    <property type="entry name" value="ANKYRIN REPEAT DOMAIN-CONTAINING PROTEIN 39-RELATED"/>
    <property type="match status" value="1"/>
</dbReference>
<evidence type="ECO:0000256" key="3">
    <source>
        <dbReference type="PROSITE-ProRule" id="PRU00023"/>
    </source>
</evidence>
<feature type="compositionally biased region" description="Basic and acidic residues" evidence="4">
    <location>
        <begin position="174"/>
        <end position="193"/>
    </location>
</feature>
<evidence type="ECO:0000313" key="5">
    <source>
        <dbReference type="EMBL" id="ELU13460.1"/>
    </source>
</evidence>
<reference evidence="6" key="3">
    <citation type="submission" date="2015-06" db="UniProtKB">
        <authorList>
            <consortium name="EnsemblMetazoa"/>
        </authorList>
    </citation>
    <scope>IDENTIFICATION</scope>
</reference>
<keyword evidence="2 3" id="KW-0040">ANK repeat</keyword>
<dbReference type="SMART" id="SM00248">
    <property type="entry name" value="ANK"/>
    <property type="match status" value="2"/>
</dbReference>
<dbReference type="InterPro" id="IPR002110">
    <property type="entry name" value="Ankyrin_rpt"/>
</dbReference>
<dbReference type="InterPro" id="IPR036770">
    <property type="entry name" value="Ankyrin_rpt-contain_sf"/>
</dbReference>
<dbReference type="PROSITE" id="PS50297">
    <property type="entry name" value="ANK_REP_REGION"/>
    <property type="match status" value="1"/>
</dbReference>
<dbReference type="AlphaFoldDB" id="R7VCQ1"/>
<feature type="repeat" description="ANK" evidence="3">
    <location>
        <begin position="43"/>
        <end position="75"/>
    </location>
</feature>
<dbReference type="Gene3D" id="1.25.40.20">
    <property type="entry name" value="Ankyrin repeat-containing domain"/>
    <property type="match status" value="1"/>
</dbReference>
<feature type="repeat" description="ANK" evidence="3">
    <location>
        <begin position="4"/>
        <end position="42"/>
    </location>
</feature>
<evidence type="ECO:0000256" key="2">
    <source>
        <dbReference type="ARBA" id="ARBA00023043"/>
    </source>
</evidence>
<evidence type="ECO:0000313" key="6">
    <source>
        <dbReference type="EnsemblMetazoa" id="CapteP216182"/>
    </source>
</evidence>
<feature type="region of interest" description="Disordered" evidence="4">
    <location>
        <begin position="108"/>
        <end position="128"/>
    </location>
</feature>
<accession>R7VCQ1</accession>
<dbReference type="Pfam" id="PF12796">
    <property type="entry name" value="Ank_2"/>
    <property type="match status" value="1"/>
</dbReference>
<dbReference type="SUPFAM" id="SSF48403">
    <property type="entry name" value="Ankyrin repeat"/>
    <property type="match status" value="1"/>
</dbReference>
<dbReference type="PROSITE" id="PS50088">
    <property type="entry name" value="ANK_REPEAT"/>
    <property type="match status" value="2"/>
</dbReference>
<proteinExistence type="predicted"/>
<dbReference type="EMBL" id="AMQN01005105">
    <property type="status" value="NOT_ANNOTATED_CDS"/>
    <property type="molecule type" value="Genomic_DNA"/>
</dbReference>
<sequence>MSDDSETSTHHSASADNKEEGASEEIVGLLVECGADVNIADEDGNTPLHAASLRGNISIMKKFLSKKANPNHKNKKGYPTLHFVCLYNLSNAELMGDMKKLFSQIADRTKSDDSETSTHHSASVVDKKEGASEEIVGLLGDNPIRTALMEIFKGDMKELFSQTADRTMSDDSETSTHHSASVDDKKEGASEEIVGDRQAHAVLLKVDTRLSGVFYACDTRDSRGCL</sequence>
<feature type="region of interest" description="Disordered" evidence="4">
    <location>
        <begin position="1"/>
        <end position="22"/>
    </location>
</feature>
<feature type="compositionally biased region" description="Basic and acidic residues" evidence="4">
    <location>
        <begin position="108"/>
        <end position="118"/>
    </location>
</feature>
<keyword evidence="7" id="KW-1185">Reference proteome</keyword>
<evidence type="ECO:0000256" key="1">
    <source>
        <dbReference type="ARBA" id="ARBA00022737"/>
    </source>
</evidence>
<dbReference type="EMBL" id="KB295185">
    <property type="protein sequence ID" value="ELU13460.1"/>
    <property type="molecule type" value="Genomic_DNA"/>
</dbReference>
<feature type="region of interest" description="Disordered" evidence="4">
    <location>
        <begin position="163"/>
        <end position="193"/>
    </location>
</feature>
<dbReference type="STRING" id="283909.R7VCQ1"/>
<evidence type="ECO:0000256" key="4">
    <source>
        <dbReference type="SAM" id="MobiDB-lite"/>
    </source>
</evidence>
<dbReference type="HOGENOM" id="CLU_1225803_0_0_1"/>
<reference evidence="5 7" key="2">
    <citation type="journal article" date="2013" name="Nature">
        <title>Insights into bilaterian evolution from three spiralian genomes.</title>
        <authorList>
            <person name="Simakov O."/>
            <person name="Marletaz F."/>
            <person name="Cho S.J."/>
            <person name="Edsinger-Gonzales E."/>
            <person name="Havlak P."/>
            <person name="Hellsten U."/>
            <person name="Kuo D.H."/>
            <person name="Larsson T."/>
            <person name="Lv J."/>
            <person name="Arendt D."/>
            <person name="Savage R."/>
            <person name="Osoegawa K."/>
            <person name="de Jong P."/>
            <person name="Grimwood J."/>
            <person name="Chapman J.A."/>
            <person name="Shapiro H."/>
            <person name="Aerts A."/>
            <person name="Otillar R.P."/>
            <person name="Terry A.Y."/>
            <person name="Boore J.L."/>
            <person name="Grigoriev I.V."/>
            <person name="Lindberg D.R."/>
            <person name="Seaver E.C."/>
            <person name="Weisblat D.A."/>
            <person name="Putnam N.H."/>
            <person name="Rokhsar D.S."/>
        </authorList>
    </citation>
    <scope>NUCLEOTIDE SEQUENCE</scope>
    <source>
        <strain evidence="5 7">I ESC-2004</strain>
    </source>
</reference>
<evidence type="ECO:0000313" key="7">
    <source>
        <dbReference type="Proteomes" id="UP000014760"/>
    </source>
</evidence>
<dbReference type="OrthoDB" id="542841at2759"/>
<dbReference type="EnsemblMetazoa" id="CapteT216182">
    <property type="protein sequence ID" value="CapteP216182"/>
    <property type="gene ID" value="CapteG216182"/>
</dbReference>
<organism evidence="5">
    <name type="scientific">Capitella teleta</name>
    <name type="common">Polychaete worm</name>
    <dbReference type="NCBI Taxonomy" id="283909"/>
    <lineage>
        <taxon>Eukaryota</taxon>
        <taxon>Metazoa</taxon>
        <taxon>Spiralia</taxon>
        <taxon>Lophotrochozoa</taxon>
        <taxon>Annelida</taxon>
        <taxon>Polychaeta</taxon>
        <taxon>Sedentaria</taxon>
        <taxon>Scolecida</taxon>
        <taxon>Capitellidae</taxon>
        <taxon>Capitella</taxon>
    </lineage>
</organism>
<keyword evidence="1" id="KW-0677">Repeat</keyword>
<reference evidence="7" key="1">
    <citation type="submission" date="2012-12" db="EMBL/GenBank/DDBJ databases">
        <authorList>
            <person name="Hellsten U."/>
            <person name="Grimwood J."/>
            <person name="Chapman J.A."/>
            <person name="Shapiro H."/>
            <person name="Aerts A."/>
            <person name="Otillar R.P."/>
            <person name="Terry A.Y."/>
            <person name="Boore J.L."/>
            <person name="Simakov O."/>
            <person name="Marletaz F."/>
            <person name="Cho S.-J."/>
            <person name="Edsinger-Gonzales E."/>
            <person name="Havlak P."/>
            <person name="Kuo D.-H."/>
            <person name="Larsson T."/>
            <person name="Lv J."/>
            <person name="Arendt D."/>
            <person name="Savage R."/>
            <person name="Osoegawa K."/>
            <person name="de Jong P."/>
            <person name="Lindberg D.R."/>
            <person name="Seaver E.C."/>
            <person name="Weisblat D.A."/>
            <person name="Putnam N.H."/>
            <person name="Grigoriev I.V."/>
            <person name="Rokhsar D.S."/>
        </authorList>
    </citation>
    <scope>NUCLEOTIDE SEQUENCE</scope>
    <source>
        <strain evidence="7">I ESC-2004</strain>
    </source>
</reference>
<protein>
    <submittedName>
        <fullName evidence="5 6">Uncharacterized protein</fullName>
    </submittedName>
</protein>